<dbReference type="GO" id="GO:0016746">
    <property type="term" value="F:acyltransferase activity"/>
    <property type="evidence" value="ECO:0007669"/>
    <property type="project" value="UniProtKB-KW"/>
</dbReference>
<keyword evidence="5" id="KW-1185">Reference proteome</keyword>
<dbReference type="Pfam" id="PF00132">
    <property type="entry name" value="Hexapep"/>
    <property type="match status" value="1"/>
</dbReference>
<evidence type="ECO:0000256" key="3">
    <source>
        <dbReference type="ARBA" id="ARBA00023315"/>
    </source>
</evidence>
<keyword evidence="3 4" id="KW-0012">Acyltransferase</keyword>
<comment type="caution">
    <text evidence="4">The sequence shown here is derived from an EMBL/GenBank/DDBJ whole genome shotgun (WGS) entry which is preliminary data.</text>
</comment>
<dbReference type="SUPFAM" id="SSF51161">
    <property type="entry name" value="Trimeric LpxA-like enzymes"/>
    <property type="match status" value="1"/>
</dbReference>
<accession>A0ABV5GJA4</accession>
<dbReference type="CDD" id="cd04647">
    <property type="entry name" value="LbH_MAT_like"/>
    <property type="match status" value="1"/>
</dbReference>
<dbReference type="RefSeq" id="WP_236456969.1">
    <property type="nucleotide sequence ID" value="NZ_CBCSGE010000010.1"/>
</dbReference>
<dbReference type="EMBL" id="JBHMEY010000006">
    <property type="protein sequence ID" value="MFB9095403.1"/>
    <property type="molecule type" value="Genomic_DNA"/>
</dbReference>
<organism evidence="4 5">
    <name type="scientific">Flavobacterium jumunjinense</name>
    <dbReference type="NCBI Taxonomy" id="998845"/>
    <lineage>
        <taxon>Bacteria</taxon>
        <taxon>Pseudomonadati</taxon>
        <taxon>Bacteroidota</taxon>
        <taxon>Flavobacteriia</taxon>
        <taxon>Flavobacteriales</taxon>
        <taxon>Flavobacteriaceae</taxon>
        <taxon>Flavobacterium</taxon>
    </lineage>
</organism>
<evidence type="ECO:0000256" key="1">
    <source>
        <dbReference type="ARBA" id="ARBA00022679"/>
    </source>
</evidence>
<dbReference type="PANTHER" id="PTHR23416">
    <property type="entry name" value="SIALIC ACID SYNTHASE-RELATED"/>
    <property type="match status" value="1"/>
</dbReference>
<evidence type="ECO:0000313" key="4">
    <source>
        <dbReference type="EMBL" id="MFB9095403.1"/>
    </source>
</evidence>
<keyword evidence="2" id="KW-0677">Repeat</keyword>
<dbReference type="PROSITE" id="PS00101">
    <property type="entry name" value="HEXAPEP_TRANSFERASES"/>
    <property type="match status" value="1"/>
</dbReference>
<keyword evidence="1" id="KW-0808">Transferase</keyword>
<dbReference type="Gene3D" id="2.160.10.10">
    <property type="entry name" value="Hexapeptide repeat proteins"/>
    <property type="match status" value="1"/>
</dbReference>
<evidence type="ECO:0000256" key="2">
    <source>
        <dbReference type="ARBA" id="ARBA00022737"/>
    </source>
</evidence>
<dbReference type="Proteomes" id="UP001589607">
    <property type="component" value="Unassembled WGS sequence"/>
</dbReference>
<gene>
    <name evidence="4" type="ORF">ACFFVF_02655</name>
</gene>
<evidence type="ECO:0000313" key="5">
    <source>
        <dbReference type="Proteomes" id="UP001589607"/>
    </source>
</evidence>
<dbReference type="InterPro" id="IPR011004">
    <property type="entry name" value="Trimer_LpxA-like_sf"/>
</dbReference>
<proteinExistence type="predicted"/>
<sequence>MKKILIKLGVLKKTSKSAALNKNEVQYKIGNVKHHNSIIDGLIPQLVEIGDDFVSAPGSMILAHDASTYLHTKKHRVEKTIIGNKVFLGAYAVVLPGVTIGDGAIIGSGAIVTKNVEPYTVVAGNPARFISTVNDYIKKCEERGVLFETPSFFSKLFDGEKYTPDDREQFQKSYLDSIKNKSK</sequence>
<dbReference type="InterPro" id="IPR051159">
    <property type="entry name" value="Hexapeptide_acetyltransf"/>
</dbReference>
<dbReference type="InterPro" id="IPR018357">
    <property type="entry name" value="Hexapep_transf_CS"/>
</dbReference>
<protein>
    <submittedName>
        <fullName evidence="4">Acyltransferase</fullName>
    </submittedName>
</protein>
<reference evidence="4 5" key="1">
    <citation type="submission" date="2024-09" db="EMBL/GenBank/DDBJ databases">
        <authorList>
            <person name="Sun Q."/>
            <person name="Mori K."/>
        </authorList>
    </citation>
    <scope>NUCLEOTIDE SEQUENCE [LARGE SCALE GENOMIC DNA]</scope>
    <source>
        <strain evidence="4 5">CECT 7955</strain>
    </source>
</reference>
<name>A0ABV5GJA4_9FLAO</name>
<dbReference type="InterPro" id="IPR001451">
    <property type="entry name" value="Hexapep"/>
</dbReference>